<evidence type="ECO:0000256" key="1">
    <source>
        <dbReference type="SAM" id="MobiDB-lite"/>
    </source>
</evidence>
<protein>
    <submittedName>
        <fullName evidence="2">Uncharacterized protein</fullName>
    </submittedName>
</protein>
<name>A0A401GU61_9APHY</name>
<proteinExistence type="predicted"/>
<reference evidence="2 3" key="1">
    <citation type="journal article" date="2018" name="Sci. Rep.">
        <title>Genome sequence of the cauliflower mushroom Sparassis crispa (Hanabiratake) and its association with beneficial usage.</title>
        <authorList>
            <person name="Kiyama R."/>
            <person name="Furutani Y."/>
            <person name="Kawaguchi K."/>
            <person name="Nakanishi T."/>
        </authorList>
    </citation>
    <scope>NUCLEOTIDE SEQUENCE [LARGE SCALE GENOMIC DNA]</scope>
</reference>
<dbReference type="InParanoid" id="A0A401GU61"/>
<feature type="region of interest" description="Disordered" evidence="1">
    <location>
        <begin position="1"/>
        <end position="52"/>
    </location>
</feature>
<dbReference type="Proteomes" id="UP000287166">
    <property type="component" value="Unassembled WGS sequence"/>
</dbReference>
<keyword evidence="3" id="KW-1185">Reference proteome</keyword>
<dbReference type="EMBL" id="BFAD01000008">
    <property type="protein sequence ID" value="GBE85723.1"/>
    <property type="molecule type" value="Genomic_DNA"/>
</dbReference>
<accession>A0A401GU61</accession>
<dbReference type="AlphaFoldDB" id="A0A401GU61"/>
<sequence length="282" mass="32132">MPLDREALRLAMQQRTPPTPRTPSTGPSTEAPADEAHSGHKRPHDDIDDSITDEENVLPSSAIALGSSSVLRPSVSANVATNLEVFTANECKKARLDETETAEVQAFNKLTFDKRLTRLYIKLTATDKRLGNFDEAKKQIQEKISPRRSCQSNIKTYAHAILLDPCLHGYHEKVPIKHLLTIIKRMRFDLPVDIKKNCAHWQLIKSEVGEVFTQRRRAFKEEIKKSTDWDIYTIMKRLIGDSGCKMSLELIARVAIMRCVFFEEEKTDNAFWIEVDKVLAQI</sequence>
<dbReference type="OrthoDB" id="2803839at2759"/>
<evidence type="ECO:0000313" key="3">
    <source>
        <dbReference type="Proteomes" id="UP000287166"/>
    </source>
</evidence>
<dbReference type="GeneID" id="38782640"/>
<gene>
    <name evidence="2" type="ORF">SCP_0802450</name>
</gene>
<comment type="caution">
    <text evidence="2">The sequence shown here is derived from an EMBL/GenBank/DDBJ whole genome shotgun (WGS) entry which is preliminary data.</text>
</comment>
<dbReference type="RefSeq" id="XP_027616636.1">
    <property type="nucleotide sequence ID" value="XM_027760835.1"/>
</dbReference>
<organism evidence="2 3">
    <name type="scientific">Sparassis crispa</name>
    <dbReference type="NCBI Taxonomy" id="139825"/>
    <lineage>
        <taxon>Eukaryota</taxon>
        <taxon>Fungi</taxon>
        <taxon>Dikarya</taxon>
        <taxon>Basidiomycota</taxon>
        <taxon>Agaricomycotina</taxon>
        <taxon>Agaricomycetes</taxon>
        <taxon>Polyporales</taxon>
        <taxon>Sparassidaceae</taxon>
        <taxon>Sparassis</taxon>
    </lineage>
</organism>
<evidence type="ECO:0000313" key="2">
    <source>
        <dbReference type="EMBL" id="GBE85723.1"/>
    </source>
</evidence>